<evidence type="ECO:0000313" key="2">
    <source>
        <dbReference type="Proteomes" id="UP000031258"/>
    </source>
</evidence>
<dbReference type="EMBL" id="JSWE01000151">
    <property type="protein sequence ID" value="KIE04727.1"/>
    <property type="molecule type" value="Genomic_DNA"/>
</dbReference>
<accession>A0A0C1MRN2</accession>
<dbReference type="Proteomes" id="UP000031258">
    <property type="component" value="Unassembled WGS sequence"/>
</dbReference>
<keyword evidence="2" id="KW-1185">Reference proteome</keyword>
<organism evidence="1 2">
    <name type="scientific">Candidatus Jidaibacter acanthamoebae</name>
    <dbReference type="NCBI Taxonomy" id="86105"/>
    <lineage>
        <taxon>Bacteria</taxon>
        <taxon>Pseudomonadati</taxon>
        <taxon>Pseudomonadota</taxon>
        <taxon>Alphaproteobacteria</taxon>
        <taxon>Rickettsiales</taxon>
        <taxon>Candidatus Midichloriaceae</taxon>
        <taxon>Candidatus Jidaibacter</taxon>
    </lineage>
</organism>
<protein>
    <submittedName>
        <fullName evidence="1">Uncharacterized protein</fullName>
    </submittedName>
</protein>
<name>A0A0C1MRN2_9RICK</name>
<evidence type="ECO:0000313" key="1">
    <source>
        <dbReference type="EMBL" id="KIE04727.1"/>
    </source>
</evidence>
<reference evidence="1 2" key="1">
    <citation type="submission" date="2014-11" db="EMBL/GenBank/DDBJ databases">
        <title>A Rickettsiales Symbiont of Amoebae With Ancient Features.</title>
        <authorList>
            <person name="Schulz F."/>
            <person name="Martijn J."/>
            <person name="Wascher F."/>
            <person name="Kostanjsek R."/>
            <person name="Ettema T.J."/>
            <person name="Horn M."/>
        </authorList>
    </citation>
    <scope>NUCLEOTIDE SEQUENCE [LARGE SCALE GENOMIC DNA]</scope>
    <source>
        <strain evidence="1 2">UWC36</strain>
    </source>
</reference>
<comment type="caution">
    <text evidence="1">The sequence shown here is derived from an EMBL/GenBank/DDBJ whole genome shotgun (WGS) entry which is preliminary data.</text>
</comment>
<dbReference type="STRING" id="86105.NF27_GC00060"/>
<dbReference type="AlphaFoldDB" id="A0A0C1MRN2"/>
<gene>
    <name evidence="1" type="ORF">NF27_GC00060</name>
</gene>
<sequence length="41" mass="4928">MMKDFAEGNMDGQTFKRKLLDQRMDDLEEDNKNIPLRELQI</sequence>
<proteinExistence type="predicted"/>